<dbReference type="RefSeq" id="WP_133556179.1">
    <property type="nucleotide sequence ID" value="NZ_SNWM01000003.1"/>
</dbReference>
<gene>
    <name evidence="4" type="ORF">CLV32_2677</name>
</gene>
<dbReference type="Proteomes" id="UP000295499">
    <property type="component" value="Unassembled WGS sequence"/>
</dbReference>
<dbReference type="SUPFAM" id="SSF48452">
    <property type="entry name" value="TPR-like"/>
    <property type="match status" value="2"/>
</dbReference>
<keyword evidence="1" id="KW-0677">Repeat</keyword>
<evidence type="ECO:0000256" key="2">
    <source>
        <dbReference type="ARBA" id="ARBA00022803"/>
    </source>
</evidence>
<dbReference type="InterPro" id="IPR019734">
    <property type="entry name" value="TPR_rpt"/>
</dbReference>
<dbReference type="PANTHER" id="PTHR45586">
    <property type="entry name" value="TPR REPEAT-CONTAINING PROTEIN PA4667"/>
    <property type="match status" value="1"/>
</dbReference>
<dbReference type="EMBL" id="SNWM01000003">
    <property type="protein sequence ID" value="TDO21572.1"/>
    <property type="molecule type" value="Genomic_DNA"/>
</dbReference>
<keyword evidence="3" id="KW-0732">Signal</keyword>
<dbReference type="PANTHER" id="PTHR45586:SF1">
    <property type="entry name" value="LIPOPOLYSACCHARIDE ASSEMBLY PROTEIN B"/>
    <property type="match status" value="1"/>
</dbReference>
<keyword evidence="5" id="KW-1185">Reference proteome</keyword>
<dbReference type="InterPro" id="IPR051012">
    <property type="entry name" value="CellSynth/LPSAsmb/PSIAsmb"/>
</dbReference>
<dbReference type="Pfam" id="PF13174">
    <property type="entry name" value="TPR_6"/>
    <property type="match status" value="1"/>
</dbReference>
<feature type="chain" id="PRO_5020736709" evidence="3">
    <location>
        <begin position="21"/>
        <end position="603"/>
    </location>
</feature>
<sequence length="603" mass="68231">MRKVLLIFLYLVSQSFFSFAQFDNDDMAAYRLYEKGDYEKAVVVYQRLFEQSQDDRYFDNYLNSLLKTKQFDVATQMVKRQLSTFPGNAKYLIAAGRILQEKGDGDKASKIFNTVLASLPNDEFKIRELANSFYQFEAYDLAIAAFEQGRKKLNNPQAFNYELLSLFRFRKDKARLIAEYLNTLPAVPQLLPQAQNILSSIFEEDADYVVLQTALLKKLQKNPDEEVLVNLLIWQYLQQKNYDMALKQLIAQDTRLQGEGLSLYQNAGIFAANGAYNTAISAYEYLVAKGQSSPYYLPSRMELINVKYSIAITGKTDRKALTEVASLYRALLQNSGKNTQTLQALKRLSNLQAYYLDSLPQAEAGLEDALKIQGVSASEKGQLKLDLGDIYILTGQPWEAILMFEQVAADFENQIIGNEARFRSAKLSFYQGNFSYAKSQADVLKASTSQLIANDALNLSLLISDNTQSSADSLALKMYADAELLNFRNLPEKALLKLDSISVKYPKNTLDDDILMAKSRIFLKTAAVDKATLALQQLITNFPQSLWIDDAIFTLGDVYETQLHNTTEASTLYQRLINEFPGSMYTTEARARFRKLRGDNTGT</sequence>
<protein>
    <submittedName>
        <fullName evidence="4">Tetratricopeptide repeat protein</fullName>
    </submittedName>
</protein>
<organism evidence="4 5">
    <name type="scientific">Pedobacter duraquae</name>
    <dbReference type="NCBI Taxonomy" id="425511"/>
    <lineage>
        <taxon>Bacteria</taxon>
        <taxon>Pseudomonadati</taxon>
        <taxon>Bacteroidota</taxon>
        <taxon>Sphingobacteriia</taxon>
        <taxon>Sphingobacteriales</taxon>
        <taxon>Sphingobacteriaceae</taxon>
        <taxon>Pedobacter</taxon>
    </lineage>
</organism>
<evidence type="ECO:0000256" key="3">
    <source>
        <dbReference type="SAM" id="SignalP"/>
    </source>
</evidence>
<comment type="caution">
    <text evidence="4">The sequence shown here is derived from an EMBL/GenBank/DDBJ whole genome shotgun (WGS) entry which is preliminary data.</text>
</comment>
<reference evidence="4 5" key="1">
    <citation type="submission" date="2019-03" db="EMBL/GenBank/DDBJ databases">
        <title>Genomic Encyclopedia of Archaeal and Bacterial Type Strains, Phase II (KMG-II): from individual species to whole genera.</title>
        <authorList>
            <person name="Goeker M."/>
        </authorList>
    </citation>
    <scope>NUCLEOTIDE SEQUENCE [LARGE SCALE GENOMIC DNA]</scope>
    <source>
        <strain evidence="4 5">DSM 19034</strain>
    </source>
</reference>
<dbReference type="OrthoDB" id="9763354at2"/>
<dbReference type="AlphaFoldDB" id="A0A4R6II08"/>
<dbReference type="Pfam" id="PF14559">
    <property type="entry name" value="TPR_19"/>
    <property type="match status" value="1"/>
</dbReference>
<evidence type="ECO:0000256" key="1">
    <source>
        <dbReference type="ARBA" id="ARBA00022737"/>
    </source>
</evidence>
<name>A0A4R6II08_9SPHI</name>
<proteinExistence type="predicted"/>
<dbReference type="Gene3D" id="1.25.40.10">
    <property type="entry name" value="Tetratricopeptide repeat domain"/>
    <property type="match status" value="3"/>
</dbReference>
<feature type="signal peptide" evidence="3">
    <location>
        <begin position="1"/>
        <end position="20"/>
    </location>
</feature>
<dbReference type="InterPro" id="IPR011990">
    <property type="entry name" value="TPR-like_helical_dom_sf"/>
</dbReference>
<accession>A0A4R6II08</accession>
<keyword evidence="2" id="KW-0802">TPR repeat</keyword>
<evidence type="ECO:0000313" key="5">
    <source>
        <dbReference type="Proteomes" id="UP000295499"/>
    </source>
</evidence>
<evidence type="ECO:0000313" key="4">
    <source>
        <dbReference type="EMBL" id="TDO21572.1"/>
    </source>
</evidence>